<keyword evidence="2" id="KW-1133">Transmembrane helix</keyword>
<evidence type="ECO:0000313" key="4">
    <source>
        <dbReference type="Proteomes" id="UP000199645"/>
    </source>
</evidence>
<proteinExistence type="predicted"/>
<accession>A0A1I2JBA3</accession>
<organism evidence="3 4">
    <name type="scientific">Actinoplanes philippinensis</name>
    <dbReference type="NCBI Taxonomy" id="35752"/>
    <lineage>
        <taxon>Bacteria</taxon>
        <taxon>Bacillati</taxon>
        <taxon>Actinomycetota</taxon>
        <taxon>Actinomycetes</taxon>
        <taxon>Micromonosporales</taxon>
        <taxon>Micromonosporaceae</taxon>
        <taxon>Actinoplanes</taxon>
    </lineage>
</organism>
<feature type="transmembrane region" description="Helical" evidence="2">
    <location>
        <begin position="17"/>
        <end position="37"/>
    </location>
</feature>
<evidence type="ECO:0000256" key="2">
    <source>
        <dbReference type="SAM" id="Phobius"/>
    </source>
</evidence>
<dbReference type="OrthoDB" id="3372944at2"/>
<dbReference type="STRING" id="35752.SAMN05421541_11267"/>
<protein>
    <submittedName>
        <fullName evidence="3">Uncharacterized protein</fullName>
    </submittedName>
</protein>
<feature type="region of interest" description="Disordered" evidence="1">
    <location>
        <begin position="42"/>
        <end position="82"/>
    </location>
</feature>
<evidence type="ECO:0000313" key="3">
    <source>
        <dbReference type="EMBL" id="SFF52075.1"/>
    </source>
</evidence>
<keyword evidence="2" id="KW-0472">Membrane</keyword>
<evidence type="ECO:0000256" key="1">
    <source>
        <dbReference type="SAM" id="MobiDB-lite"/>
    </source>
</evidence>
<dbReference type="RefSeq" id="WP_093619431.1">
    <property type="nucleotide sequence ID" value="NZ_BOMT01000066.1"/>
</dbReference>
<reference evidence="3 4" key="1">
    <citation type="submission" date="2016-10" db="EMBL/GenBank/DDBJ databases">
        <authorList>
            <person name="de Groot N.N."/>
        </authorList>
    </citation>
    <scope>NUCLEOTIDE SEQUENCE [LARGE SCALE GENOMIC DNA]</scope>
    <source>
        <strain evidence="3 4">DSM 43019</strain>
    </source>
</reference>
<dbReference type="AlphaFoldDB" id="A0A1I2JBA3"/>
<sequence length="180" mass="18712">MSGLITRTLNGIFRSRWGVAVVLGGIILAVVGVGRLFSDGTASPPLGNSSPATDISINPSDNDSVATSDPPPTPKTAPGRAQPEAVAYAFASAWIDNSDVTAKKWLSRLQPNATPRLTEQLRGVDPTAVPADRVVGKPTLVAVSDSLVNATVTMDNGKLGLRMVAPDGTWLVDGIDWTPA</sequence>
<dbReference type="Proteomes" id="UP000199645">
    <property type="component" value="Unassembled WGS sequence"/>
</dbReference>
<gene>
    <name evidence="3" type="ORF">SAMN05421541_11267</name>
</gene>
<keyword evidence="4" id="KW-1185">Reference proteome</keyword>
<keyword evidence="2" id="KW-0812">Transmembrane</keyword>
<name>A0A1I2JBA3_9ACTN</name>
<dbReference type="EMBL" id="FONV01000012">
    <property type="protein sequence ID" value="SFF52075.1"/>
    <property type="molecule type" value="Genomic_DNA"/>
</dbReference>
<feature type="compositionally biased region" description="Polar residues" evidence="1">
    <location>
        <begin position="46"/>
        <end position="67"/>
    </location>
</feature>